<sequence length="46" mass="5580">MLSDIFDFALQYSGFACALFLIYEMYQNKKLQKRIKDLENRLKDEK</sequence>
<gene>
    <name evidence="2" type="ORF">LMG7974_01669</name>
</gene>
<organism evidence="2 3">
    <name type="scientific">Campylobacter majalis</name>
    <dbReference type="NCBI Taxonomy" id="2790656"/>
    <lineage>
        <taxon>Bacteria</taxon>
        <taxon>Pseudomonadati</taxon>
        <taxon>Campylobacterota</taxon>
        <taxon>Epsilonproteobacteria</taxon>
        <taxon>Campylobacterales</taxon>
        <taxon>Campylobacteraceae</taxon>
        <taxon>Campylobacter</taxon>
    </lineage>
</organism>
<name>A0ABN7KAT8_9BACT</name>
<proteinExistence type="predicted"/>
<accession>A0ABN7KAT8</accession>
<keyword evidence="1" id="KW-1133">Transmembrane helix</keyword>
<evidence type="ECO:0000313" key="3">
    <source>
        <dbReference type="Proteomes" id="UP000789803"/>
    </source>
</evidence>
<keyword evidence="3" id="KW-1185">Reference proteome</keyword>
<dbReference type="RefSeq" id="WP_229933444.1">
    <property type="nucleotide sequence ID" value="NZ_CAJHOF010000018.1"/>
</dbReference>
<evidence type="ECO:0000256" key="1">
    <source>
        <dbReference type="SAM" id="Phobius"/>
    </source>
</evidence>
<reference evidence="2 3" key="1">
    <citation type="submission" date="2020-11" db="EMBL/GenBank/DDBJ databases">
        <authorList>
            <person name="Peeters C."/>
        </authorList>
    </citation>
    <scope>NUCLEOTIDE SEQUENCE [LARGE SCALE GENOMIC DNA]</scope>
    <source>
        <strain evidence="2 3">LMG 7974</strain>
    </source>
</reference>
<keyword evidence="1" id="KW-0472">Membrane</keyword>
<evidence type="ECO:0000313" key="2">
    <source>
        <dbReference type="EMBL" id="CAD7289592.1"/>
    </source>
</evidence>
<dbReference type="Proteomes" id="UP000789803">
    <property type="component" value="Unassembled WGS sequence"/>
</dbReference>
<protein>
    <submittedName>
        <fullName evidence="2">Uncharacterized protein</fullName>
    </submittedName>
</protein>
<feature type="transmembrane region" description="Helical" evidence="1">
    <location>
        <begin position="6"/>
        <end position="26"/>
    </location>
</feature>
<keyword evidence="1" id="KW-0812">Transmembrane</keyword>
<dbReference type="EMBL" id="CAJHOF010000018">
    <property type="protein sequence ID" value="CAD7289592.1"/>
    <property type="molecule type" value="Genomic_DNA"/>
</dbReference>
<comment type="caution">
    <text evidence="2">The sequence shown here is derived from an EMBL/GenBank/DDBJ whole genome shotgun (WGS) entry which is preliminary data.</text>
</comment>